<name>A0A2T0XMT3_9BACT</name>
<feature type="transmembrane region" description="Helical" evidence="1">
    <location>
        <begin position="47"/>
        <end position="64"/>
    </location>
</feature>
<proteinExistence type="predicted"/>
<keyword evidence="1" id="KW-0472">Membrane</keyword>
<protein>
    <recommendedName>
        <fullName evidence="4">Transglycosylase</fullName>
    </recommendedName>
</protein>
<dbReference type="RefSeq" id="WP_106152750.1">
    <property type="nucleotide sequence ID" value="NZ_PVTS01000006.1"/>
</dbReference>
<keyword evidence="1" id="KW-1133">Transmembrane helix</keyword>
<sequence length="67" mass="7050">MKKIGLVLLIIGIIGLIFFGIEASQDSESFSVVGVDVAVSKADWTPVIVSGVVTVVGAVLMIFSKKR</sequence>
<reference evidence="2 3" key="1">
    <citation type="submission" date="2018-07" db="EMBL/GenBank/DDBJ databases">
        <title>Freshwater and sediment microbial communities from various areas in North America, analyzing microbe dynamics in response to fracking.</title>
        <authorList>
            <person name="Lamendella R."/>
        </authorList>
    </citation>
    <scope>NUCLEOTIDE SEQUENCE [LARGE SCALE GENOMIC DNA]</scope>
    <source>
        <strain evidence="2 3">160A</strain>
    </source>
</reference>
<evidence type="ECO:0000313" key="3">
    <source>
        <dbReference type="Proteomes" id="UP000252733"/>
    </source>
</evidence>
<dbReference type="AlphaFoldDB" id="A0A2T0XMT3"/>
<keyword evidence="3" id="KW-1185">Reference proteome</keyword>
<gene>
    <name evidence="2" type="ORF">DFO77_10458</name>
</gene>
<comment type="caution">
    <text evidence="2">The sequence shown here is derived from an EMBL/GenBank/DDBJ whole genome shotgun (WGS) entry which is preliminary data.</text>
</comment>
<organism evidence="2 3">
    <name type="scientific">Marinilabilia salmonicolor</name>
    <dbReference type="NCBI Taxonomy" id="989"/>
    <lineage>
        <taxon>Bacteria</taxon>
        <taxon>Pseudomonadati</taxon>
        <taxon>Bacteroidota</taxon>
        <taxon>Bacteroidia</taxon>
        <taxon>Marinilabiliales</taxon>
        <taxon>Marinilabiliaceae</taxon>
        <taxon>Marinilabilia</taxon>
    </lineage>
</organism>
<evidence type="ECO:0000313" key="2">
    <source>
        <dbReference type="EMBL" id="RCW38301.1"/>
    </source>
</evidence>
<evidence type="ECO:0008006" key="4">
    <source>
        <dbReference type="Google" id="ProtNLM"/>
    </source>
</evidence>
<evidence type="ECO:0000256" key="1">
    <source>
        <dbReference type="SAM" id="Phobius"/>
    </source>
</evidence>
<dbReference type="Proteomes" id="UP000252733">
    <property type="component" value="Unassembled WGS sequence"/>
</dbReference>
<dbReference type="EMBL" id="QPIZ01000004">
    <property type="protein sequence ID" value="RCW38301.1"/>
    <property type="molecule type" value="Genomic_DNA"/>
</dbReference>
<accession>A0A2T0XMT3</accession>
<dbReference type="STRING" id="1168289.GCA_000259075_00098"/>
<keyword evidence="1" id="KW-0812">Transmembrane</keyword>